<dbReference type="OrthoDB" id="9805821at2"/>
<name>A0A1H9RV89_9ACTN</name>
<dbReference type="EMBL" id="FOGZ01000009">
    <property type="protein sequence ID" value="SER76053.1"/>
    <property type="molecule type" value="Genomic_DNA"/>
</dbReference>
<feature type="compositionally biased region" description="Low complexity" evidence="6">
    <location>
        <begin position="42"/>
        <end position="55"/>
    </location>
</feature>
<evidence type="ECO:0000313" key="9">
    <source>
        <dbReference type="EMBL" id="SER76053.1"/>
    </source>
</evidence>
<feature type="domain" description="Glycoside hydrolase family 3 N-terminal" evidence="8">
    <location>
        <begin position="85"/>
        <end position="360"/>
    </location>
</feature>
<evidence type="ECO:0000256" key="3">
    <source>
        <dbReference type="ARBA" id="ARBA00012663"/>
    </source>
</evidence>
<evidence type="ECO:0000256" key="4">
    <source>
        <dbReference type="ARBA" id="ARBA00022801"/>
    </source>
</evidence>
<feature type="signal peptide" evidence="7">
    <location>
        <begin position="1"/>
        <end position="26"/>
    </location>
</feature>
<sequence length="423" mass="42532">MRLACHGRQGLLGIALASVLCACAVADPTHPAPVSAPPGSPSPAASTAGLSSPTSQADESSASPGSCLAAASELDLDEQVDLLYMGAITVTTASQASAQLAAQQVGSVVLMADPGGARATGELTAALRAADPDLLVAADQEGGQVQRLAGPGFGAIPAASSQAALPTGTLRAQWGMWGGQLRDAGVRYDLGPVADLVPAANTAANAPIGQLGRGYGATRTDVVANASAVIGGLHDAGELSSIKHFPGLGNVTVNTDFGVAHDTVTTSDSPEVDVFADLAARTDSVMVGSVVYDRIDPQNPAIFSPDIITGILRQRLGFDKVIVSDDLGAAAALADYPVASRGTSFLRAGGDLALDVDPLSVAAMKADTVRTARSDPAFGAQLVTKAARVLALKHSAGLVGCQPAESRERTRADPIPQQPASAP</sequence>
<dbReference type="InterPro" id="IPR050226">
    <property type="entry name" value="NagZ_Beta-hexosaminidase"/>
</dbReference>
<evidence type="ECO:0000256" key="2">
    <source>
        <dbReference type="ARBA" id="ARBA00005336"/>
    </source>
</evidence>
<dbReference type="GO" id="GO:0009254">
    <property type="term" value="P:peptidoglycan turnover"/>
    <property type="evidence" value="ECO:0007669"/>
    <property type="project" value="TreeGrafter"/>
</dbReference>
<feature type="region of interest" description="Disordered" evidence="6">
    <location>
        <begin position="31"/>
        <end position="66"/>
    </location>
</feature>
<feature type="compositionally biased region" description="Pro residues" evidence="6">
    <location>
        <begin position="31"/>
        <end position="41"/>
    </location>
</feature>
<accession>A0A1H9RV89</accession>
<evidence type="ECO:0000313" key="10">
    <source>
        <dbReference type="Proteomes" id="UP000198815"/>
    </source>
</evidence>
<proteinExistence type="inferred from homology"/>
<dbReference type="Gene3D" id="3.20.20.300">
    <property type="entry name" value="Glycoside hydrolase, family 3, N-terminal domain"/>
    <property type="match status" value="1"/>
</dbReference>
<dbReference type="InterPro" id="IPR036962">
    <property type="entry name" value="Glyco_hydro_3_N_sf"/>
</dbReference>
<dbReference type="Pfam" id="PF00933">
    <property type="entry name" value="Glyco_hydro_3"/>
    <property type="match status" value="1"/>
</dbReference>
<dbReference type="GO" id="GO:0004563">
    <property type="term" value="F:beta-N-acetylhexosaminidase activity"/>
    <property type="evidence" value="ECO:0007669"/>
    <property type="project" value="UniProtKB-EC"/>
</dbReference>
<organism evidence="9 10">
    <name type="scientific">Propionibacterium cyclohexanicum</name>
    <dbReference type="NCBI Taxonomy" id="64702"/>
    <lineage>
        <taxon>Bacteria</taxon>
        <taxon>Bacillati</taxon>
        <taxon>Actinomycetota</taxon>
        <taxon>Actinomycetes</taxon>
        <taxon>Propionibacteriales</taxon>
        <taxon>Propionibacteriaceae</taxon>
        <taxon>Propionibacterium</taxon>
    </lineage>
</organism>
<keyword evidence="5" id="KW-0326">Glycosidase</keyword>
<dbReference type="SUPFAM" id="SSF51445">
    <property type="entry name" value="(Trans)glycosidases"/>
    <property type="match status" value="1"/>
</dbReference>
<gene>
    <name evidence="9" type="ORF">SAMN05443377_10933</name>
</gene>
<evidence type="ECO:0000256" key="5">
    <source>
        <dbReference type="ARBA" id="ARBA00023295"/>
    </source>
</evidence>
<dbReference type="PANTHER" id="PTHR30480:SF13">
    <property type="entry name" value="BETA-HEXOSAMINIDASE"/>
    <property type="match status" value="1"/>
</dbReference>
<protein>
    <recommendedName>
        <fullName evidence="3">beta-N-acetylhexosaminidase</fullName>
        <ecNumber evidence="3">3.2.1.52</ecNumber>
    </recommendedName>
</protein>
<comment type="similarity">
    <text evidence="2">Belongs to the glycosyl hydrolase 3 family.</text>
</comment>
<keyword evidence="7" id="KW-0732">Signal</keyword>
<dbReference type="EC" id="3.2.1.52" evidence="3"/>
<comment type="catalytic activity">
    <reaction evidence="1">
        <text>Hydrolysis of terminal non-reducing N-acetyl-D-hexosamine residues in N-acetyl-beta-D-hexosaminides.</text>
        <dbReference type="EC" id="3.2.1.52"/>
    </reaction>
</comment>
<dbReference type="Proteomes" id="UP000198815">
    <property type="component" value="Unassembled WGS sequence"/>
</dbReference>
<keyword evidence="10" id="KW-1185">Reference proteome</keyword>
<dbReference type="InterPro" id="IPR001764">
    <property type="entry name" value="Glyco_hydro_3_N"/>
</dbReference>
<evidence type="ECO:0000259" key="8">
    <source>
        <dbReference type="Pfam" id="PF00933"/>
    </source>
</evidence>
<evidence type="ECO:0000256" key="1">
    <source>
        <dbReference type="ARBA" id="ARBA00001231"/>
    </source>
</evidence>
<feature type="region of interest" description="Disordered" evidence="6">
    <location>
        <begin position="401"/>
        <end position="423"/>
    </location>
</feature>
<feature type="chain" id="PRO_5011692259" description="beta-N-acetylhexosaminidase" evidence="7">
    <location>
        <begin position="27"/>
        <end position="423"/>
    </location>
</feature>
<evidence type="ECO:0000256" key="6">
    <source>
        <dbReference type="SAM" id="MobiDB-lite"/>
    </source>
</evidence>
<dbReference type="AlphaFoldDB" id="A0A1H9RV89"/>
<keyword evidence="4" id="KW-0378">Hydrolase</keyword>
<dbReference type="RefSeq" id="WP_091968941.1">
    <property type="nucleotide sequence ID" value="NZ_FOGZ01000009.1"/>
</dbReference>
<dbReference type="STRING" id="64702.SAMN05443377_10933"/>
<evidence type="ECO:0000256" key="7">
    <source>
        <dbReference type="SAM" id="SignalP"/>
    </source>
</evidence>
<dbReference type="PROSITE" id="PS51257">
    <property type="entry name" value="PROKAR_LIPOPROTEIN"/>
    <property type="match status" value="1"/>
</dbReference>
<dbReference type="PANTHER" id="PTHR30480">
    <property type="entry name" value="BETA-HEXOSAMINIDASE-RELATED"/>
    <property type="match status" value="1"/>
</dbReference>
<dbReference type="GO" id="GO:0005975">
    <property type="term" value="P:carbohydrate metabolic process"/>
    <property type="evidence" value="ECO:0007669"/>
    <property type="project" value="InterPro"/>
</dbReference>
<dbReference type="InterPro" id="IPR017853">
    <property type="entry name" value="GH"/>
</dbReference>
<reference evidence="9 10" key="1">
    <citation type="submission" date="2016-10" db="EMBL/GenBank/DDBJ databases">
        <authorList>
            <person name="de Groot N.N."/>
        </authorList>
    </citation>
    <scope>NUCLEOTIDE SEQUENCE [LARGE SCALE GENOMIC DNA]</scope>
    <source>
        <strain evidence="9 10">DSM 16859</strain>
    </source>
</reference>